<sequence length="328" mass="35202">MTTDFTPQHWAGAVGVAVLVALWVDRVWGEPPARLHPVVWMGHFLGKAGNRVQRHAAQDPKVPDFKAFGLAALMWCAGAALFLIAALLLQGAALELPWWAAGVAMGLLLKPLLALAMLQSEVRAVEAALGQSLETGRERLRWLVSRDVTQLTEVQVRESAIETLAENLNDSLVAPAFWFLLLGLPGAVLYRFANTADAMWGYPGIYKDRNWAWAGKWAARADDVLSWVPARITAVLLLLAAGRRGWALRSQLRAEARKTPSPNSGWPMAAMALVLGVGLRKPGAYVLNPGGREALAADTEAAQVYASKAVLALVGCALAALVLIAIGV</sequence>
<dbReference type="NCBIfam" id="TIGR00380">
    <property type="entry name" value="cobal_cbiB"/>
    <property type="match status" value="1"/>
</dbReference>
<proteinExistence type="inferred from homology"/>
<evidence type="ECO:0000313" key="10">
    <source>
        <dbReference type="EMBL" id="WNO03783.1"/>
    </source>
</evidence>
<keyword evidence="8 9" id="KW-0472">Membrane</keyword>
<comment type="function">
    <text evidence="9">Converts cobyric acid to cobinamide by the addition of aminopropanol on the F carboxylic group.</text>
</comment>
<comment type="similarity">
    <text evidence="3 9">Belongs to the CobD/CbiB family.</text>
</comment>
<accession>A0ABZ0AXA8</accession>
<evidence type="ECO:0000256" key="4">
    <source>
        <dbReference type="ARBA" id="ARBA00022475"/>
    </source>
</evidence>
<feature type="transmembrane region" description="Helical" evidence="9">
    <location>
        <begin position="67"/>
        <end position="90"/>
    </location>
</feature>
<dbReference type="EMBL" id="CP132507">
    <property type="protein sequence ID" value="WNO03783.1"/>
    <property type="molecule type" value="Genomic_DNA"/>
</dbReference>
<dbReference type="InterPro" id="IPR004485">
    <property type="entry name" value="Cobalamin_biosynth_CobD/CbiB"/>
</dbReference>
<keyword evidence="4 9" id="KW-1003">Cell membrane</keyword>
<evidence type="ECO:0000256" key="8">
    <source>
        <dbReference type="ARBA" id="ARBA00023136"/>
    </source>
</evidence>
<protein>
    <recommendedName>
        <fullName evidence="9">Cobalamin biosynthesis protein CobD</fullName>
    </recommendedName>
</protein>
<dbReference type="HAMAP" id="MF_00024">
    <property type="entry name" value="CobD_CbiB"/>
    <property type="match status" value="1"/>
</dbReference>
<feature type="transmembrane region" description="Helical" evidence="9">
    <location>
        <begin position="6"/>
        <end position="24"/>
    </location>
</feature>
<feature type="transmembrane region" description="Helical" evidence="9">
    <location>
        <begin position="305"/>
        <end position="326"/>
    </location>
</feature>
<evidence type="ECO:0000256" key="2">
    <source>
        <dbReference type="ARBA" id="ARBA00004953"/>
    </source>
</evidence>
<keyword evidence="7 9" id="KW-1133">Transmembrane helix</keyword>
<dbReference type="PANTHER" id="PTHR34308">
    <property type="entry name" value="COBALAMIN BIOSYNTHESIS PROTEIN CBIB"/>
    <property type="match status" value="1"/>
</dbReference>
<organism evidence="10 11">
    <name type="scientific">Rhodoferax mekongensis</name>
    <dbReference type="NCBI Taxonomy" id="3068341"/>
    <lineage>
        <taxon>Bacteria</taxon>
        <taxon>Pseudomonadati</taxon>
        <taxon>Pseudomonadota</taxon>
        <taxon>Betaproteobacteria</taxon>
        <taxon>Burkholderiales</taxon>
        <taxon>Comamonadaceae</taxon>
        <taxon>Rhodoferax</taxon>
    </lineage>
</organism>
<evidence type="ECO:0000256" key="3">
    <source>
        <dbReference type="ARBA" id="ARBA00006263"/>
    </source>
</evidence>
<feature type="transmembrane region" description="Helical" evidence="9">
    <location>
        <begin position="96"/>
        <end position="118"/>
    </location>
</feature>
<dbReference type="Pfam" id="PF03186">
    <property type="entry name" value="CobD_Cbib"/>
    <property type="match status" value="1"/>
</dbReference>
<keyword evidence="11" id="KW-1185">Reference proteome</keyword>
<evidence type="ECO:0000313" key="11">
    <source>
        <dbReference type="Proteomes" id="UP001302257"/>
    </source>
</evidence>
<evidence type="ECO:0000256" key="7">
    <source>
        <dbReference type="ARBA" id="ARBA00022989"/>
    </source>
</evidence>
<gene>
    <name evidence="10" type="primary">cbiB</name>
    <name evidence="9" type="synonym">cobD</name>
    <name evidence="10" type="ORF">RAN89_12760</name>
</gene>
<reference evidence="10 11" key="1">
    <citation type="submission" date="2023-08" db="EMBL/GenBank/DDBJ databases">
        <title>Rhodoferax potami sp. nov. and Rhodoferax mekongensis sp. nov., isolated from the Mekong River in Thailand.</title>
        <authorList>
            <person name="Kitikhun S."/>
            <person name="Charoenyingcharoen P."/>
            <person name="Siriarchawattana P."/>
            <person name="Likhitrattanapisal S."/>
            <person name="Nilsakha T."/>
            <person name="Chanpet A."/>
            <person name="Rattanawaree P."/>
            <person name="Ingsriswang S."/>
        </authorList>
    </citation>
    <scope>NUCLEOTIDE SEQUENCE [LARGE SCALE GENOMIC DNA]</scope>
    <source>
        <strain evidence="10 11">TBRC 17307</strain>
    </source>
</reference>
<evidence type="ECO:0000256" key="6">
    <source>
        <dbReference type="ARBA" id="ARBA00022692"/>
    </source>
</evidence>
<comment type="subcellular location">
    <subcellularLocation>
        <location evidence="1 9">Cell membrane</location>
        <topology evidence="1 9">Multi-pass membrane protein</topology>
    </subcellularLocation>
</comment>
<dbReference type="RefSeq" id="WP_313866667.1">
    <property type="nucleotide sequence ID" value="NZ_CP132507.1"/>
</dbReference>
<evidence type="ECO:0000256" key="1">
    <source>
        <dbReference type="ARBA" id="ARBA00004651"/>
    </source>
</evidence>
<dbReference type="Proteomes" id="UP001302257">
    <property type="component" value="Chromosome"/>
</dbReference>
<comment type="pathway">
    <text evidence="2 9">Cofactor biosynthesis; adenosylcobalamin biosynthesis.</text>
</comment>
<keyword evidence="6 9" id="KW-0812">Transmembrane</keyword>
<name>A0ABZ0AXA8_9BURK</name>
<keyword evidence="5 9" id="KW-0169">Cobalamin biosynthesis</keyword>
<feature type="transmembrane region" description="Helical" evidence="9">
    <location>
        <begin position="172"/>
        <end position="193"/>
    </location>
</feature>
<evidence type="ECO:0000256" key="5">
    <source>
        <dbReference type="ARBA" id="ARBA00022573"/>
    </source>
</evidence>
<dbReference type="PANTHER" id="PTHR34308:SF1">
    <property type="entry name" value="COBALAMIN BIOSYNTHESIS PROTEIN CBIB"/>
    <property type="match status" value="1"/>
</dbReference>
<evidence type="ECO:0000256" key="9">
    <source>
        <dbReference type="HAMAP-Rule" id="MF_00024"/>
    </source>
</evidence>